<organism evidence="7 8">
    <name type="scientific">Alistipes dispar</name>
    <dbReference type="NCBI Taxonomy" id="2585119"/>
    <lineage>
        <taxon>Bacteria</taxon>
        <taxon>Pseudomonadati</taxon>
        <taxon>Bacteroidota</taxon>
        <taxon>Bacteroidia</taxon>
        <taxon>Bacteroidales</taxon>
        <taxon>Rikenellaceae</taxon>
        <taxon>Alistipes</taxon>
    </lineage>
</organism>
<dbReference type="GO" id="GO:0003735">
    <property type="term" value="F:structural constituent of ribosome"/>
    <property type="evidence" value="ECO:0007669"/>
    <property type="project" value="InterPro"/>
</dbReference>
<dbReference type="CDD" id="cd01658">
    <property type="entry name" value="Ribosomal_L30"/>
    <property type="match status" value="1"/>
</dbReference>
<dbReference type="InterPro" id="IPR016082">
    <property type="entry name" value="Ribosomal_uL30_ferredoxin-like"/>
</dbReference>
<name>A0A4Y1X2Y2_9BACT</name>
<evidence type="ECO:0000256" key="4">
    <source>
        <dbReference type="ARBA" id="ARBA00023274"/>
    </source>
</evidence>
<evidence type="ECO:0000313" key="8">
    <source>
        <dbReference type="Proteomes" id="UP000319374"/>
    </source>
</evidence>
<dbReference type="PIRSF" id="PIRSF002211">
    <property type="entry name" value="Ribosomal_L30_bac-type"/>
    <property type="match status" value="1"/>
</dbReference>
<dbReference type="Proteomes" id="UP000319374">
    <property type="component" value="Chromosome"/>
</dbReference>
<dbReference type="GeneID" id="98673450"/>
<dbReference type="InterPro" id="IPR005996">
    <property type="entry name" value="Ribosomal_uL30_bac-type"/>
</dbReference>
<reference evidence="8" key="1">
    <citation type="submission" date="2019-06" db="EMBL/GenBank/DDBJ databases">
        <title>Alistipes onderdonkii subsp. vulgaris subsp. nov., Alistipes dispar sp. nov. and Alistipes communis sp. nov., isolated from human faeces, and creation of Alistipes onderdonkii subsp. onderdonkii subsp. nov.</title>
        <authorList>
            <person name="Sakamoto M."/>
            <person name="Ikeyama N."/>
            <person name="Ogata Y."/>
            <person name="Suda W."/>
            <person name="Iino T."/>
            <person name="Hattori M."/>
            <person name="Ohkuma M."/>
        </authorList>
    </citation>
    <scope>NUCLEOTIDE SEQUENCE [LARGE SCALE GENOMIC DNA]</scope>
    <source>
        <strain evidence="8">5CPEGH6</strain>
    </source>
</reference>
<keyword evidence="3 5" id="KW-0689">Ribosomal protein</keyword>
<gene>
    <name evidence="5 7" type="primary">rpmD</name>
    <name evidence="7" type="ORF">A5CPEGH6_14740</name>
</gene>
<evidence type="ECO:0000256" key="3">
    <source>
        <dbReference type="ARBA" id="ARBA00022980"/>
    </source>
</evidence>
<evidence type="ECO:0000313" key="7">
    <source>
        <dbReference type="EMBL" id="BBL06836.1"/>
    </source>
</evidence>
<dbReference type="Gene3D" id="3.30.1390.20">
    <property type="entry name" value="Ribosomal protein L30, ferredoxin-like fold domain"/>
    <property type="match status" value="1"/>
</dbReference>
<evidence type="ECO:0000256" key="5">
    <source>
        <dbReference type="HAMAP-Rule" id="MF_01371"/>
    </source>
</evidence>
<dbReference type="GO" id="GO:0022625">
    <property type="term" value="C:cytosolic large ribosomal subunit"/>
    <property type="evidence" value="ECO:0007669"/>
    <property type="project" value="TreeGrafter"/>
</dbReference>
<dbReference type="HAMAP" id="MF_01371_B">
    <property type="entry name" value="Ribosomal_uL30_B"/>
    <property type="match status" value="1"/>
</dbReference>
<dbReference type="PANTHER" id="PTHR15892">
    <property type="entry name" value="MITOCHONDRIAL RIBOSOMAL PROTEIN L30"/>
    <property type="match status" value="1"/>
</dbReference>
<dbReference type="AlphaFoldDB" id="A0A4Y1X2Y2"/>
<dbReference type="RefSeq" id="WP_141428683.1">
    <property type="nucleotide sequence ID" value="NZ_AP019736.1"/>
</dbReference>
<dbReference type="GO" id="GO:0006412">
    <property type="term" value="P:translation"/>
    <property type="evidence" value="ECO:0007669"/>
    <property type="project" value="UniProtKB-UniRule"/>
</dbReference>
<dbReference type="PANTHER" id="PTHR15892:SF2">
    <property type="entry name" value="LARGE RIBOSOMAL SUBUNIT PROTEIN UL30M"/>
    <property type="match status" value="1"/>
</dbReference>
<dbReference type="NCBIfam" id="TIGR01308">
    <property type="entry name" value="rpmD_bact"/>
    <property type="match status" value="1"/>
</dbReference>
<protein>
    <recommendedName>
        <fullName evidence="5">Large ribosomal subunit protein uL30</fullName>
    </recommendedName>
</protein>
<comment type="subunit">
    <text evidence="2 5">Part of the 50S ribosomal subunit.</text>
</comment>
<dbReference type="SUPFAM" id="SSF55129">
    <property type="entry name" value="Ribosomal protein L30p/L7e"/>
    <property type="match status" value="1"/>
</dbReference>
<sequence>MARLKITQIKSRIGATERQCKNLDALGLKKINASVEHDDSVIIKGMIERVKHLVKVEEVAAKAAKAE</sequence>
<dbReference type="OrthoDB" id="9812790at2"/>
<comment type="similarity">
    <text evidence="1 5">Belongs to the universal ribosomal protein uL30 family.</text>
</comment>
<dbReference type="EMBL" id="AP019736">
    <property type="protein sequence ID" value="BBL06836.1"/>
    <property type="molecule type" value="Genomic_DNA"/>
</dbReference>
<accession>A0A4Y1X2Y2</accession>
<keyword evidence="8" id="KW-1185">Reference proteome</keyword>
<evidence type="ECO:0000256" key="2">
    <source>
        <dbReference type="ARBA" id="ARBA00011838"/>
    </source>
</evidence>
<dbReference type="Pfam" id="PF00327">
    <property type="entry name" value="Ribosomal_L30"/>
    <property type="match status" value="1"/>
</dbReference>
<proteinExistence type="inferred from homology"/>
<feature type="domain" description="Large ribosomal subunit protein uL30-like ferredoxin-like fold" evidence="6">
    <location>
        <begin position="4"/>
        <end position="54"/>
    </location>
</feature>
<evidence type="ECO:0000256" key="1">
    <source>
        <dbReference type="ARBA" id="ARBA00007594"/>
    </source>
</evidence>
<dbReference type="InterPro" id="IPR036919">
    <property type="entry name" value="Ribo_uL30_ferredoxin-like_sf"/>
</dbReference>
<keyword evidence="4 5" id="KW-0687">Ribonucleoprotein</keyword>
<evidence type="ECO:0000259" key="6">
    <source>
        <dbReference type="Pfam" id="PF00327"/>
    </source>
</evidence>
<dbReference type="KEGG" id="ada:A5CPEGH6_14740"/>